<evidence type="ECO:0000313" key="3">
    <source>
        <dbReference type="Proteomes" id="UP000460875"/>
    </source>
</evidence>
<feature type="chain" id="PRO_5035857048" evidence="1">
    <location>
        <begin position="20"/>
        <end position="56"/>
    </location>
</feature>
<evidence type="ECO:0000256" key="1">
    <source>
        <dbReference type="SAM" id="SignalP"/>
    </source>
</evidence>
<organism evidence="2 3">
    <name type="scientific">Escherichia coli</name>
    <dbReference type="NCBI Taxonomy" id="562"/>
    <lineage>
        <taxon>Bacteria</taxon>
        <taxon>Pseudomonadati</taxon>
        <taxon>Pseudomonadota</taxon>
        <taxon>Gammaproteobacteria</taxon>
        <taxon>Enterobacterales</taxon>
        <taxon>Enterobacteriaceae</taxon>
        <taxon>Escherichia</taxon>
    </lineage>
</organism>
<gene>
    <name evidence="2" type="ORF">GP975_18135</name>
</gene>
<sequence>MDKKLLALLILASLSPAEAALTKIPAGFEVIAQGQQEYIEVYFSGKNLGKYYAMVR</sequence>
<dbReference type="RefSeq" id="WP_172698721.1">
    <property type="nucleotide sequence ID" value="NZ_CAJSJG010000004.1"/>
</dbReference>
<name>A0A8T5ZEC2_ECOLX</name>
<dbReference type="EMBL" id="WTQT01000485">
    <property type="protein sequence ID" value="MWR39935.1"/>
    <property type="molecule type" value="Genomic_DNA"/>
</dbReference>
<protein>
    <submittedName>
        <fullName evidence="2">Uncharacterized protein</fullName>
    </submittedName>
</protein>
<proteinExistence type="predicted"/>
<evidence type="ECO:0000313" key="2">
    <source>
        <dbReference type="EMBL" id="MWR39935.1"/>
    </source>
</evidence>
<keyword evidence="1" id="KW-0732">Signal</keyword>
<feature type="signal peptide" evidence="1">
    <location>
        <begin position="1"/>
        <end position="19"/>
    </location>
</feature>
<comment type="caution">
    <text evidence="2">The sequence shown here is derived from an EMBL/GenBank/DDBJ whole genome shotgun (WGS) entry which is preliminary data.</text>
</comment>
<dbReference type="Proteomes" id="UP000460875">
    <property type="component" value="Unassembled WGS sequence"/>
</dbReference>
<dbReference type="AlphaFoldDB" id="A0A8T5ZEC2"/>
<reference evidence="2 3" key="1">
    <citation type="submission" date="2019-12" db="EMBL/GenBank/DDBJ databases">
        <title>Enteriobacteria Tanzani isolates_8377-8380.</title>
        <authorList>
            <person name="Subbiah M."/>
            <person name="Call D."/>
        </authorList>
    </citation>
    <scope>NUCLEOTIDE SEQUENCE [LARGE SCALE GENOMIC DNA]</scope>
    <source>
        <strain evidence="2 3">8379wE2</strain>
    </source>
</reference>
<accession>A0A8T5ZEC2</accession>